<evidence type="ECO:0000313" key="2">
    <source>
        <dbReference type="Proteomes" id="UP000195897"/>
    </source>
</evidence>
<sequence length="224" mass="23453">MEFVLIGPGQLGQLLLRQAGRDCLVIGQDADSTRQVGELYGCPWTTKIERAADGEVIAVVVPASAVPSVLEQVASCAKPGAVVLNFATAVDIPRALREKRPDLVWSEAKLVGSAVGMAHGLPCMIVLGEHDPALLRRVQNSLPGLADQIILGDAALVPTVNRAATEAALRAVIALERELTDLGVPRALIDAALGGTVPGVSLSYQRGTLGGFARKIVQQIEEEG</sequence>
<evidence type="ECO:0000313" key="1">
    <source>
        <dbReference type="EMBL" id="OUP52076.1"/>
    </source>
</evidence>
<accession>A0A1Y4L5X1</accession>
<dbReference type="InterPro" id="IPR036291">
    <property type="entry name" value="NAD(P)-bd_dom_sf"/>
</dbReference>
<proteinExistence type="predicted"/>
<dbReference type="EMBL" id="NFKK01000013">
    <property type="protein sequence ID" value="OUP52076.1"/>
    <property type="molecule type" value="Genomic_DNA"/>
</dbReference>
<dbReference type="Proteomes" id="UP000195897">
    <property type="component" value="Unassembled WGS sequence"/>
</dbReference>
<comment type="caution">
    <text evidence="1">The sequence shown here is derived from an EMBL/GenBank/DDBJ whole genome shotgun (WGS) entry which is preliminary data.</text>
</comment>
<dbReference type="SUPFAM" id="SSF51735">
    <property type="entry name" value="NAD(P)-binding Rossmann-fold domains"/>
    <property type="match status" value="1"/>
</dbReference>
<dbReference type="AlphaFoldDB" id="A0A1Y4L5X1"/>
<dbReference type="RefSeq" id="WP_087373665.1">
    <property type="nucleotide sequence ID" value="NZ_NFKK01000013.1"/>
</dbReference>
<gene>
    <name evidence="1" type="ORF">B5F17_10535</name>
</gene>
<organism evidence="1 2">
    <name type="scientific">Butyricicoccus pullicaecorum</name>
    <dbReference type="NCBI Taxonomy" id="501571"/>
    <lineage>
        <taxon>Bacteria</taxon>
        <taxon>Bacillati</taxon>
        <taxon>Bacillota</taxon>
        <taxon>Clostridia</taxon>
        <taxon>Eubacteriales</taxon>
        <taxon>Butyricicoccaceae</taxon>
        <taxon>Butyricicoccus</taxon>
    </lineage>
</organism>
<evidence type="ECO:0008006" key="3">
    <source>
        <dbReference type="Google" id="ProtNLM"/>
    </source>
</evidence>
<reference evidence="2" key="1">
    <citation type="submission" date="2017-04" db="EMBL/GenBank/DDBJ databases">
        <title>Function of individual gut microbiota members based on whole genome sequencing of pure cultures obtained from chicken caecum.</title>
        <authorList>
            <person name="Medvecky M."/>
            <person name="Cejkova D."/>
            <person name="Polansky O."/>
            <person name="Karasova D."/>
            <person name="Kubasova T."/>
            <person name="Cizek A."/>
            <person name="Rychlik I."/>
        </authorList>
    </citation>
    <scope>NUCLEOTIDE SEQUENCE [LARGE SCALE GENOMIC DNA]</scope>
    <source>
        <strain evidence="2">An180</strain>
    </source>
</reference>
<name>A0A1Y4L5X1_9FIRM</name>
<dbReference type="Gene3D" id="3.40.50.720">
    <property type="entry name" value="NAD(P)-binding Rossmann-like Domain"/>
    <property type="match status" value="1"/>
</dbReference>
<protein>
    <recommendedName>
        <fullName evidence="3">Pyrroline-5-carboxylate reductase catalytic N-terminal domain-containing protein</fullName>
    </recommendedName>
</protein>